<gene>
    <name evidence="3" type="ORF">SAMN04515671_1521</name>
</gene>
<dbReference type="CDD" id="cd05829">
    <property type="entry name" value="Sortase_F"/>
    <property type="match status" value="1"/>
</dbReference>
<dbReference type="Proteomes" id="UP000198741">
    <property type="component" value="Chromosome I"/>
</dbReference>
<protein>
    <submittedName>
        <fullName evidence="3">Sortase family protein</fullName>
    </submittedName>
</protein>
<evidence type="ECO:0000313" key="4">
    <source>
        <dbReference type="Proteomes" id="UP000198741"/>
    </source>
</evidence>
<dbReference type="Pfam" id="PF04203">
    <property type="entry name" value="Sortase"/>
    <property type="match status" value="1"/>
</dbReference>
<sequence length="206" mass="20923">MPPPISGRSPEPGGLPAIGARRSPSAATHGRSARDAPPPGTTGPSAKAAPSADRDAGSAPAPVLLQLPTLRVTAPVQPVDVVGGELQVPDDPRTVGWWRASAPPGSPVGSTVVDGHIDSATAGLGALFHLADLDPGDEVSVRTSAGRVVPYTVRARRVYVKSAGLPAEIFTRSGPPRLVLISCGGPFDAAAHSYQDNIIVFATPST</sequence>
<accession>A0A1H0L3C7</accession>
<evidence type="ECO:0000256" key="1">
    <source>
        <dbReference type="ARBA" id="ARBA00022801"/>
    </source>
</evidence>
<organism evidence="3 4">
    <name type="scientific">Nakamurella panacisegetis</name>
    <dbReference type="NCBI Taxonomy" id="1090615"/>
    <lineage>
        <taxon>Bacteria</taxon>
        <taxon>Bacillati</taxon>
        <taxon>Actinomycetota</taxon>
        <taxon>Actinomycetes</taxon>
        <taxon>Nakamurellales</taxon>
        <taxon>Nakamurellaceae</taxon>
        <taxon>Nakamurella</taxon>
    </lineage>
</organism>
<dbReference type="InterPro" id="IPR005754">
    <property type="entry name" value="Sortase"/>
</dbReference>
<keyword evidence="1" id="KW-0378">Hydrolase</keyword>
<reference evidence="3 4" key="1">
    <citation type="submission" date="2016-10" db="EMBL/GenBank/DDBJ databases">
        <authorList>
            <person name="de Groot N.N."/>
        </authorList>
    </citation>
    <scope>NUCLEOTIDE SEQUENCE [LARGE SCALE GENOMIC DNA]</scope>
    <source>
        <strain evidence="4">P4-7,KCTC 19426,CECT 7604</strain>
    </source>
</reference>
<feature type="region of interest" description="Disordered" evidence="2">
    <location>
        <begin position="1"/>
        <end position="59"/>
    </location>
</feature>
<dbReference type="AlphaFoldDB" id="A0A1H0L3C7"/>
<evidence type="ECO:0000313" key="3">
    <source>
        <dbReference type="EMBL" id="SDO62480.1"/>
    </source>
</evidence>
<dbReference type="Gene3D" id="2.40.260.10">
    <property type="entry name" value="Sortase"/>
    <property type="match status" value="1"/>
</dbReference>
<dbReference type="InterPro" id="IPR023365">
    <property type="entry name" value="Sortase_dom-sf"/>
</dbReference>
<evidence type="ECO:0000256" key="2">
    <source>
        <dbReference type="SAM" id="MobiDB-lite"/>
    </source>
</evidence>
<keyword evidence="4" id="KW-1185">Reference proteome</keyword>
<dbReference type="STRING" id="1090615.SAMN04515671_1521"/>
<proteinExistence type="predicted"/>
<dbReference type="EMBL" id="LT629710">
    <property type="protein sequence ID" value="SDO62480.1"/>
    <property type="molecule type" value="Genomic_DNA"/>
</dbReference>
<dbReference type="GO" id="GO:0016787">
    <property type="term" value="F:hydrolase activity"/>
    <property type="evidence" value="ECO:0007669"/>
    <property type="project" value="UniProtKB-KW"/>
</dbReference>
<dbReference type="InterPro" id="IPR042001">
    <property type="entry name" value="Sortase_F"/>
</dbReference>
<name>A0A1H0L3C7_9ACTN</name>